<dbReference type="GO" id="GO:0022857">
    <property type="term" value="F:transmembrane transporter activity"/>
    <property type="evidence" value="ECO:0007669"/>
    <property type="project" value="TreeGrafter"/>
</dbReference>
<reference evidence="2" key="1">
    <citation type="journal article" date="2014" name="Front. Microbiol.">
        <title>High frequency of phylogenetically diverse reductive dehalogenase-homologous genes in deep subseafloor sedimentary metagenomes.</title>
        <authorList>
            <person name="Kawai M."/>
            <person name="Futagami T."/>
            <person name="Toyoda A."/>
            <person name="Takaki Y."/>
            <person name="Nishi S."/>
            <person name="Hori S."/>
            <person name="Arai W."/>
            <person name="Tsubouchi T."/>
            <person name="Morono Y."/>
            <person name="Uchiyama I."/>
            <person name="Ito T."/>
            <person name="Fujiyama A."/>
            <person name="Inagaki F."/>
            <person name="Takami H."/>
        </authorList>
    </citation>
    <scope>NUCLEOTIDE SEQUENCE</scope>
    <source>
        <strain evidence="2">Expedition CK06-06</strain>
    </source>
</reference>
<feature type="non-terminal residue" evidence="2">
    <location>
        <position position="1"/>
    </location>
</feature>
<sequence length="136" mass="15164">GSTIEEELFGESEAVGQRIKIKKHTFEVIGVMKERGTVAFQDYDDQVFLPLKTTQKLIAGVNHLGLIRIKVDHENNITQAVEDVKMTLRDQHDISDQSGKDDDFTVRNAAEALDMITTITNALKYFLAAMAALSLI</sequence>
<comment type="caution">
    <text evidence="2">The sequence shown here is derived from an EMBL/GenBank/DDBJ whole genome shotgun (WGS) entry which is preliminary data.</text>
</comment>
<dbReference type="EMBL" id="BARS01013616">
    <property type="protein sequence ID" value="GAF98329.1"/>
    <property type="molecule type" value="Genomic_DNA"/>
</dbReference>
<evidence type="ECO:0000259" key="1">
    <source>
        <dbReference type="Pfam" id="PF12704"/>
    </source>
</evidence>
<evidence type="ECO:0000313" key="2">
    <source>
        <dbReference type="EMBL" id="GAF98329.1"/>
    </source>
</evidence>
<organism evidence="2">
    <name type="scientific">marine sediment metagenome</name>
    <dbReference type="NCBI Taxonomy" id="412755"/>
    <lineage>
        <taxon>unclassified sequences</taxon>
        <taxon>metagenomes</taxon>
        <taxon>ecological metagenomes</taxon>
    </lineage>
</organism>
<accession>X0TYG6</accession>
<dbReference type="AlphaFoldDB" id="X0TYG6"/>
<proteinExistence type="predicted"/>
<name>X0TYG6_9ZZZZ</name>
<gene>
    <name evidence="2" type="ORF">S01H1_23528</name>
</gene>
<dbReference type="GO" id="GO:0005886">
    <property type="term" value="C:plasma membrane"/>
    <property type="evidence" value="ECO:0007669"/>
    <property type="project" value="TreeGrafter"/>
</dbReference>
<protein>
    <recommendedName>
        <fullName evidence="1">MacB-like periplasmic core domain-containing protein</fullName>
    </recommendedName>
</protein>
<dbReference type="PANTHER" id="PTHR30572:SF4">
    <property type="entry name" value="ABC TRANSPORTER PERMEASE YTRF"/>
    <property type="match status" value="1"/>
</dbReference>
<dbReference type="InterPro" id="IPR050250">
    <property type="entry name" value="Macrolide_Exporter_MacB"/>
</dbReference>
<dbReference type="Pfam" id="PF12704">
    <property type="entry name" value="MacB_PCD"/>
    <property type="match status" value="1"/>
</dbReference>
<dbReference type="InterPro" id="IPR025857">
    <property type="entry name" value="MacB_PCD"/>
</dbReference>
<dbReference type="PANTHER" id="PTHR30572">
    <property type="entry name" value="MEMBRANE COMPONENT OF TRANSPORTER-RELATED"/>
    <property type="match status" value="1"/>
</dbReference>
<feature type="non-terminal residue" evidence="2">
    <location>
        <position position="136"/>
    </location>
</feature>
<feature type="domain" description="MacB-like periplasmic core" evidence="1">
    <location>
        <begin position="1"/>
        <end position="85"/>
    </location>
</feature>